<reference evidence="4" key="2">
    <citation type="submission" date="2020-09" db="EMBL/GenBank/DDBJ databases">
        <authorList>
            <person name="Sun Q."/>
            <person name="Zhou Y."/>
        </authorList>
    </citation>
    <scope>NUCLEOTIDE SEQUENCE</scope>
    <source>
        <strain evidence="4">CGMCC 1.15725</strain>
    </source>
</reference>
<evidence type="ECO:0000256" key="2">
    <source>
        <dbReference type="ARBA" id="ARBA00023239"/>
    </source>
</evidence>
<protein>
    <submittedName>
        <fullName evidence="4">Amino acid deaminase</fullName>
    </submittedName>
</protein>
<dbReference type="InterPro" id="IPR001608">
    <property type="entry name" value="Ala_racemase_N"/>
</dbReference>
<dbReference type="Pfam" id="PF01168">
    <property type="entry name" value="Ala_racemase_N"/>
    <property type="match status" value="1"/>
</dbReference>
<organism evidence="4 5">
    <name type="scientific">Aliidongia dinghuensis</name>
    <dbReference type="NCBI Taxonomy" id="1867774"/>
    <lineage>
        <taxon>Bacteria</taxon>
        <taxon>Pseudomonadati</taxon>
        <taxon>Pseudomonadota</taxon>
        <taxon>Alphaproteobacteria</taxon>
        <taxon>Rhodospirillales</taxon>
        <taxon>Dongiaceae</taxon>
        <taxon>Aliidongia</taxon>
    </lineage>
</organism>
<comment type="caution">
    <text evidence="4">The sequence shown here is derived from an EMBL/GenBank/DDBJ whole genome shotgun (WGS) entry which is preliminary data.</text>
</comment>
<dbReference type="SMART" id="SM01119">
    <property type="entry name" value="D-ser_dehydrat"/>
    <property type="match status" value="1"/>
</dbReference>
<name>A0A8J3E7A7_9PROT</name>
<dbReference type="Gene3D" id="3.20.20.10">
    <property type="entry name" value="Alanine racemase"/>
    <property type="match status" value="1"/>
</dbReference>
<dbReference type="InterPro" id="IPR029066">
    <property type="entry name" value="PLP-binding_barrel"/>
</dbReference>
<feature type="domain" description="D-serine dehydratase-like" evidence="3">
    <location>
        <begin position="322"/>
        <end position="421"/>
    </location>
</feature>
<dbReference type="RefSeq" id="WP_189052466.1">
    <property type="nucleotide sequence ID" value="NZ_BMJQ01000033.1"/>
</dbReference>
<evidence type="ECO:0000256" key="1">
    <source>
        <dbReference type="ARBA" id="ARBA00005323"/>
    </source>
</evidence>
<dbReference type="Pfam" id="PF14031">
    <property type="entry name" value="D-ser_dehydrat"/>
    <property type="match status" value="1"/>
</dbReference>
<evidence type="ECO:0000313" key="5">
    <source>
        <dbReference type="Proteomes" id="UP000646365"/>
    </source>
</evidence>
<dbReference type="Proteomes" id="UP000646365">
    <property type="component" value="Unassembled WGS sequence"/>
</dbReference>
<dbReference type="PANTHER" id="PTHR28004:SF8">
    <property type="entry name" value="D-SERINE DEAMINASE"/>
    <property type="match status" value="1"/>
</dbReference>
<keyword evidence="5" id="KW-1185">Reference proteome</keyword>
<dbReference type="EMBL" id="BMJQ01000033">
    <property type="protein sequence ID" value="GGF50355.1"/>
    <property type="molecule type" value="Genomic_DNA"/>
</dbReference>
<dbReference type="PANTHER" id="PTHR28004">
    <property type="entry name" value="ZGC:162816-RELATED"/>
    <property type="match status" value="1"/>
</dbReference>
<proteinExistence type="inferred from homology"/>
<evidence type="ECO:0000313" key="4">
    <source>
        <dbReference type="EMBL" id="GGF50355.1"/>
    </source>
</evidence>
<dbReference type="GO" id="GO:0016829">
    <property type="term" value="F:lyase activity"/>
    <property type="evidence" value="ECO:0007669"/>
    <property type="project" value="UniProtKB-KW"/>
</dbReference>
<dbReference type="InterPro" id="IPR026956">
    <property type="entry name" value="D-ser_dehydrat-like_dom"/>
</dbReference>
<keyword evidence="2" id="KW-0456">Lyase</keyword>
<comment type="similarity">
    <text evidence="1">Belongs to the DSD1 family.</text>
</comment>
<evidence type="ECO:0000259" key="3">
    <source>
        <dbReference type="SMART" id="SM01119"/>
    </source>
</evidence>
<accession>A0A8J3E7A7</accession>
<dbReference type="Gene3D" id="2.40.37.20">
    <property type="entry name" value="D-serine dehydratase-like domain"/>
    <property type="match status" value="1"/>
</dbReference>
<dbReference type="InterPro" id="IPR042208">
    <property type="entry name" value="D-ser_dehydrat-like_sf"/>
</dbReference>
<dbReference type="SUPFAM" id="SSF51419">
    <property type="entry name" value="PLP-binding barrel"/>
    <property type="match status" value="1"/>
</dbReference>
<dbReference type="InterPro" id="IPR051466">
    <property type="entry name" value="D-amino_acid_metab_enzyme"/>
</dbReference>
<sequence length="435" mass="45886">MHAFIADTLDGPLDDTVRGVPPGTTPMKLRDVAYCGWHPARGEMSLPVLTLDEAAFTANRELLLAYVRSHGAALAPHAKTPMAPQLTADLISAGVWGITVANLQQATVMLRAGIKRLLLANEIGGIASGRRLGALLAAYPDVDVRIFADSPEAVATLAVAATEANRSALPVLVEVGIGRGGARDAATVEQIIAAVQAADGRLALGGIATYEGAAASADPIATRQAIEALMTRALDAFARVRERVPTAPLLFSAGGSAFFDLVVGAASAPIAADGNATLLLRSGALFFHDHGTYDRALRAMDERQGFVVNGIVRSAATSFRPALRLWGEVLSRPEPGLAILGFGMRDVSFDQDLPRPLAAYRDGAPVDGFDPDHARVAKLNDQHAFLAVSDNSPLAVGDVLEFGISHPCTCLDRWRVLFGLDPDGRVRTAYRTFFG</sequence>
<gene>
    <name evidence="4" type="primary">dsd</name>
    <name evidence="4" type="ORF">GCM10011611_65990</name>
</gene>
<reference evidence="4" key="1">
    <citation type="journal article" date="2014" name="Int. J. Syst. Evol. Microbiol.">
        <title>Complete genome sequence of Corynebacterium casei LMG S-19264T (=DSM 44701T), isolated from a smear-ripened cheese.</title>
        <authorList>
            <consortium name="US DOE Joint Genome Institute (JGI-PGF)"/>
            <person name="Walter F."/>
            <person name="Albersmeier A."/>
            <person name="Kalinowski J."/>
            <person name="Ruckert C."/>
        </authorList>
    </citation>
    <scope>NUCLEOTIDE SEQUENCE</scope>
    <source>
        <strain evidence="4">CGMCC 1.15725</strain>
    </source>
</reference>
<dbReference type="AlphaFoldDB" id="A0A8J3E7A7"/>